<evidence type="ECO:0000313" key="3">
    <source>
        <dbReference type="Proteomes" id="UP000747542"/>
    </source>
</evidence>
<comment type="caution">
    <text evidence="2">The sequence shown here is derived from an EMBL/GenBank/DDBJ whole genome shotgun (WGS) entry which is preliminary data.</text>
</comment>
<reference evidence="2" key="1">
    <citation type="journal article" date="2021" name="Sci. Adv.">
        <title>The American lobster genome reveals insights on longevity, neural, and immune adaptations.</title>
        <authorList>
            <person name="Polinski J.M."/>
            <person name="Zimin A.V."/>
            <person name="Clark K.F."/>
            <person name="Kohn A.B."/>
            <person name="Sadowski N."/>
            <person name="Timp W."/>
            <person name="Ptitsyn A."/>
            <person name="Khanna P."/>
            <person name="Romanova D.Y."/>
            <person name="Williams P."/>
            <person name="Greenwood S.J."/>
            <person name="Moroz L.L."/>
            <person name="Walt D.R."/>
            <person name="Bodnar A.G."/>
        </authorList>
    </citation>
    <scope>NUCLEOTIDE SEQUENCE</scope>
    <source>
        <strain evidence="2">GMGI-L3</strain>
    </source>
</reference>
<proteinExistence type="predicted"/>
<organism evidence="2 3">
    <name type="scientific">Homarus americanus</name>
    <name type="common">American lobster</name>
    <dbReference type="NCBI Taxonomy" id="6706"/>
    <lineage>
        <taxon>Eukaryota</taxon>
        <taxon>Metazoa</taxon>
        <taxon>Ecdysozoa</taxon>
        <taxon>Arthropoda</taxon>
        <taxon>Crustacea</taxon>
        <taxon>Multicrustacea</taxon>
        <taxon>Malacostraca</taxon>
        <taxon>Eumalacostraca</taxon>
        <taxon>Eucarida</taxon>
        <taxon>Decapoda</taxon>
        <taxon>Pleocyemata</taxon>
        <taxon>Astacidea</taxon>
        <taxon>Nephropoidea</taxon>
        <taxon>Nephropidae</taxon>
        <taxon>Homarus</taxon>
    </lineage>
</organism>
<sequence>MEVKGILTIRVWVMEEDNGMGEPGPSRGFPADRNRVPVYASHHRNVIPPSRPRDEESDSEYGVRRSISCAQLSAWNSQLYEKNYVICPLPNCGLMFHGAPQIQNHYVNCTGRCESAVVKCGRCQAVVSTDHMHQHMKTMHHSEPSRHPSSDSSSSEVARATGALEGKRSNQKSGRLLIPSAAVPPGVSAVVSSFEYLFNVLYC</sequence>
<protein>
    <submittedName>
        <fullName evidence="2">Uncharacterized protein</fullName>
    </submittedName>
</protein>
<dbReference type="AlphaFoldDB" id="A0A8J5K1Y7"/>
<name>A0A8J5K1Y7_HOMAM</name>
<keyword evidence="3" id="KW-1185">Reference proteome</keyword>
<feature type="region of interest" description="Disordered" evidence="1">
    <location>
        <begin position="134"/>
        <end position="171"/>
    </location>
</feature>
<dbReference type="Proteomes" id="UP000747542">
    <property type="component" value="Unassembled WGS sequence"/>
</dbReference>
<evidence type="ECO:0000313" key="2">
    <source>
        <dbReference type="EMBL" id="KAG7167791.1"/>
    </source>
</evidence>
<accession>A0A8J5K1Y7</accession>
<gene>
    <name evidence="2" type="ORF">Hamer_G010187</name>
</gene>
<evidence type="ECO:0000256" key="1">
    <source>
        <dbReference type="SAM" id="MobiDB-lite"/>
    </source>
</evidence>
<feature type="compositionally biased region" description="Basic and acidic residues" evidence="1">
    <location>
        <begin position="140"/>
        <end position="149"/>
    </location>
</feature>
<dbReference type="EMBL" id="JAHLQT010021257">
    <property type="protein sequence ID" value="KAG7167791.1"/>
    <property type="molecule type" value="Genomic_DNA"/>
</dbReference>